<dbReference type="Gene3D" id="1.10.10.10">
    <property type="entry name" value="Winged helix-like DNA-binding domain superfamily/Winged helix DNA-binding domain"/>
    <property type="match status" value="1"/>
</dbReference>
<evidence type="ECO:0000313" key="2">
    <source>
        <dbReference type="Proteomes" id="UP000318825"/>
    </source>
</evidence>
<dbReference type="Proteomes" id="UP000318825">
    <property type="component" value="Unassembled WGS sequence"/>
</dbReference>
<reference evidence="1 2" key="1">
    <citation type="submission" date="2019-06" db="EMBL/GenBank/DDBJ databases">
        <title>Whole genome shotgun sequence of Nitrobacter winogradskyi NBRC 14297.</title>
        <authorList>
            <person name="Hosoyama A."/>
            <person name="Uohara A."/>
            <person name="Ohji S."/>
            <person name="Ichikawa N."/>
        </authorList>
    </citation>
    <scope>NUCLEOTIDE SEQUENCE [LARGE SCALE GENOMIC DNA]</scope>
    <source>
        <strain evidence="1 2">NBRC 14297</strain>
    </source>
</reference>
<dbReference type="AlphaFoldDB" id="A0A4Y3WBU4"/>
<name>A0A4Y3WBU4_NITWI</name>
<dbReference type="EMBL" id="BJNF01000061">
    <property type="protein sequence ID" value="GEC16394.1"/>
    <property type="molecule type" value="Genomic_DNA"/>
</dbReference>
<evidence type="ECO:0000313" key="1">
    <source>
        <dbReference type="EMBL" id="GEC16394.1"/>
    </source>
</evidence>
<dbReference type="InterPro" id="IPR036388">
    <property type="entry name" value="WH-like_DNA-bd_sf"/>
</dbReference>
<dbReference type="SUPFAM" id="SSF46785">
    <property type="entry name" value="Winged helix' DNA-binding domain"/>
    <property type="match status" value="1"/>
</dbReference>
<dbReference type="InterPro" id="IPR036390">
    <property type="entry name" value="WH_DNA-bd_sf"/>
</dbReference>
<accession>A0A4Y3WBU4</accession>
<dbReference type="RefSeq" id="WP_141384028.1">
    <property type="nucleotide sequence ID" value="NZ_BJNF01000061.1"/>
</dbReference>
<evidence type="ECO:0008006" key="3">
    <source>
        <dbReference type="Google" id="ProtNLM"/>
    </source>
</evidence>
<comment type="caution">
    <text evidence="1">The sequence shown here is derived from an EMBL/GenBank/DDBJ whole genome shotgun (WGS) entry which is preliminary data.</text>
</comment>
<sequence length="227" mass="24517">MIEVPDAVDTTDSENGIVLGLLKSLDEDGGRSQRRLAAELGIALGLVNAYLKRCVSKGLVKVQNVPARRYAYYLTPKGFAEKSRLTVTYLSQSFSFFREAKSDCVAMFEAAKSRGLRTVVLMGRSDLAEIAVLCAMESGVEIVALVDAETKSASFLGIPLVASIDAVGRNFDAVVITDLVRTHESWNLAALTVGRDKVLLPRLLGVMKVRKNPSDHKDAGGQEDLAS</sequence>
<protein>
    <recommendedName>
        <fullName evidence="3">Winged helix-turn-helix transcriptional regulator</fullName>
    </recommendedName>
</protein>
<dbReference type="OrthoDB" id="8537236at2"/>
<organism evidence="1 2">
    <name type="scientific">Nitrobacter winogradskyi</name>
    <name type="common">Nitrobacter agilis</name>
    <dbReference type="NCBI Taxonomy" id="913"/>
    <lineage>
        <taxon>Bacteria</taxon>
        <taxon>Pseudomonadati</taxon>
        <taxon>Pseudomonadota</taxon>
        <taxon>Alphaproteobacteria</taxon>
        <taxon>Hyphomicrobiales</taxon>
        <taxon>Nitrobacteraceae</taxon>
        <taxon>Nitrobacter</taxon>
    </lineage>
</organism>
<proteinExistence type="predicted"/>
<gene>
    <name evidence="1" type="ORF">NWI01_22860</name>
</gene>
<dbReference type="Pfam" id="PF13412">
    <property type="entry name" value="HTH_24"/>
    <property type="match status" value="1"/>
</dbReference>